<organism evidence="2 3">
    <name type="scientific">Tropilaelaps mercedesae</name>
    <dbReference type="NCBI Taxonomy" id="418985"/>
    <lineage>
        <taxon>Eukaryota</taxon>
        <taxon>Metazoa</taxon>
        <taxon>Ecdysozoa</taxon>
        <taxon>Arthropoda</taxon>
        <taxon>Chelicerata</taxon>
        <taxon>Arachnida</taxon>
        <taxon>Acari</taxon>
        <taxon>Parasitiformes</taxon>
        <taxon>Mesostigmata</taxon>
        <taxon>Gamasina</taxon>
        <taxon>Dermanyssoidea</taxon>
        <taxon>Laelapidae</taxon>
        <taxon>Tropilaelaps</taxon>
    </lineage>
</organism>
<gene>
    <name evidence="2" type="ORF">BIW11_10606</name>
</gene>
<feature type="region of interest" description="Disordered" evidence="1">
    <location>
        <begin position="42"/>
        <end position="66"/>
    </location>
</feature>
<evidence type="ECO:0000313" key="3">
    <source>
        <dbReference type="Proteomes" id="UP000192247"/>
    </source>
</evidence>
<feature type="compositionally biased region" description="Low complexity" evidence="1">
    <location>
        <begin position="169"/>
        <end position="186"/>
    </location>
</feature>
<dbReference type="Proteomes" id="UP000192247">
    <property type="component" value="Unassembled WGS sequence"/>
</dbReference>
<evidence type="ECO:0000313" key="2">
    <source>
        <dbReference type="EMBL" id="OQR72067.1"/>
    </source>
</evidence>
<feature type="region of interest" description="Disordered" evidence="1">
    <location>
        <begin position="161"/>
        <end position="191"/>
    </location>
</feature>
<keyword evidence="3" id="KW-1185">Reference proteome</keyword>
<comment type="caution">
    <text evidence="2">The sequence shown here is derived from an EMBL/GenBank/DDBJ whole genome shotgun (WGS) entry which is preliminary data.</text>
</comment>
<accession>A0A1V9XEV0</accession>
<feature type="non-terminal residue" evidence="2">
    <location>
        <position position="226"/>
    </location>
</feature>
<reference evidence="2 3" key="1">
    <citation type="journal article" date="2017" name="Gigascience">
        <title>Draft genome of the honey bee ectoparasitic mite, Tropilaelaps mercedesae, is shaped by the parasitic life history.</title>
        <authorList>
            <person name="Dong X."/>
            <person name="Armstrong S.D."/>
            <person name="Xia D."/>
            <person name="Makepeace B.L."/>
            <person name="Darby A.C."/>
            <person name="Kadowaki T."/>
        </authorList>
    </citation>
    <scope>NUCLEOTIDE SEQUENCE [LARGE SCALE GENOMIC DNA]</scope>
    <source>
        <strain evidence="2">Wuxi-XJTLU</strain>
    </source>
</reference>
<dbReference type="AlphaFoldDB" id="A0A1V9XEV0"/>
<sequence length="226" mass="24846">MLMIHRCKLNLLGAAVHPEMMAKKNGGPVAWIYQRLAHRPPSKNALQAPSRGKKRSPCTLSWRKGKPVRPRGADSINRLFRWCQPYTRVSSLFFVLPEHEQATMDRLCGLLTKIQDLYEQCGHGESVLFVLPEIAPEVPAQPLRLPTAAVTESEAMAVNAAPPTPEAMPPTTAAAPTGAEEANTAARGSPSVSVPRVARRYVAVTGKELKCDHCDYSTKRPHHMAR</sequence>
<dbReference type="InParanoid" id="A0A1V9XEV0"/>
<dbReference type="EMBL" id="MNPL01012564">
    <property type="protein sequence ID" value="OQR72067.1"/>
    <property type="molecule type" value="Genomic_DNA"/>
</dbReference>
<evidence type="ECO:0000256" key="1">
    <source>
        <dbReference type="SAM" id="MobiDB-lite"/>
    </source>
</evidence>
<proteinExistence type="predicted"/>
<name>A0A1V9XEV0_9ACAR</name>
<protein>
    <submittedName>
        <fullName evidence="2">Uncharacterized protein</fullName>
    </submittedName>
</protein>